<evidence type="ECO:0000313" key="2">
    <source>
        <dbReference type="Proteomes" id="UP001232992"/>
    </source>
</evidence>
<gene>
    <name evidence="1" type="ORF">PMH09_12425</name>
</gene>
<protein>
    <submittedName>
        <fullName evidence="1">TerB family tellurite resistance protein</fullName>
    </submittedName>
</protein>
<dbReference type="EMBL" id="JAQOSQ010000011">
    <property type="protein sequence ID" value="MDJ1183992.1"/>
    <property type="molecule type" value="Genomic_DNA"/>
</dbReference>
<dbReference type="Gene3D" id="1.10.3680.10">
    <property type="entry name" value="TerB-like"/>
    <property type="match status" value="1"/>
</dbReference>
<accession>A0ABT7BXR6</accession>
<organism evidence="1 2">
    <name type="scientific">Roseofilum casamattae BLCC-M143</name>
    <dbReference type="NCBI Taxonomy" id="3022442"/>
    <lineage>
        <taxon>Bacteria</taxon>
        <taxon>Bacillati</taxon>
        <taxon>Cyanobacteriota</taxon>
        <taxon>Cyanophyceae</taxon>
        <taxon>Desertifilales</taxon>
        <taxon>Desertifilaceae</taxon>
        <taxon>Roseofilum</taxon>
        <taxon>Roseofilum casamattae</taxon>
    </lineage>
</organism>
<reference evidence="1 2" key="1">
    <citation type="submission" date="2023-01" db="EMBL/GenBank/DDBJ databases">
        <title>Novel diversity within Roseofilum (Cyanobacteria; Desertifilaceae) from marine benthic mats with descriptions of four novel species.</title>
        <authorList>
            <person name="Wang Y."/>
            <person name="Berthold D.E."/>
            <person name="Hu J."/>
            <person name="Lefler F.W."/>
            <person name="Laughinghouse H.D. IV."/>
        </authorList>
    </citation>
    <scope>NUCLEOTIDE SEQUENCE [LARGE SCALE GENOMIC DNA]</scope>
    <source>
        <strain evidence="1 2">BLCC-M143</strain>
    </source>
</reference>
<comment type="caution">
    <text evidence="1">The sequence shown here is derived from an EMBL/GenBank/DDBJ whole genome shotgun (WGS) entry which is preliminary data.</text>
</comment>
<dbReference type="SUPFAM" id="SSF158682">
    <property type="entry name" value="TerB-like"/>
    <property type="match status" value="1"/>
</dbReference>
<keyword evidence="2" id="KW-1185">Reference proteome</keyword>
<dbReference type="InterPro" id="IPR029024">
    <property type="entry name" value="TerB-like"/>
</dbReference>
<name>A0ABT7BXR6_9CYAN</name>
<dbReference type="Proteomes" id="UP001232992">
    <property type="component" value="Unassembled WGS sequence"/>
</dbReference>
<sequence>MTLHPPAPPPISPRQMNLLRVVTAMAWSDGELATEEVDVMLDRFSHLFAPDNSSDRDNLKQELRDYMMQDLPLEELIPKLETVDERKIVLKLGYEVIASSARTPEEDLINAEEAEAYRKLVALVNLPAEEAAMVAKEAAAEIGKDTDMVETLTKELKMFFGS</sequence>
<evidence type="ECO:0000313" key="1">
    <source>
        <dbReference type="EMBL" id="MDJ1183992.1"/>
    </source>
</evidence>
<dbReference type="RefSeq" id="WP_283758643.1">
    <property type="nucleotide sequence ID" value="NZ_JAQOSQ010000011.1"/>
</dbReference>
<dbReference type="CDD" id="cd07177">
    <property type="entry name" value="terB_like"/>
    <property type="match status" value="1"/>
</dbReference>
<proteinExistence type="predicted"/>